<organism evidence="1">
    <name type="scientific">Arion vulgaris</name>
    <dbReference type="NCBI Taxonomy" id="1028688"/>
    <lineage>
        <taxon>Eukaryota</taxon>
        <taxon>Metazoa</taxon>
        <taxon>Spiralia</taxon>
        <taxon>Lophotrochozoa</taxon>
        <taxon>Mollusca</taxon>
        <taxon>Gastropoda</taxon>
        <taxon>Heterobranchia</taxon>
        <taxon>Euthyneura</taxon>
        <taxon>Panpulmonata</taxon>
        <taxon>Eupulmonata</taxon>
        <taxon>Stylommatophora</taxon>
        <taxon>Helicina</taxon>
        <taxon>Arionoidea</taxon>
        <taxon>Arionidae</taxon>
        <taxon>Arion</taxon>
    </lineage>
</organism>
<evidence type="ECO:0000313" key="1">
    <source>
        <dbReference type="EMBL" id="CEK86730.1"/>
    </source>
</evidence>
<feature type="non-terminal residue" evidence="1">
    <location>
        <position position="1"/>
    </location>
</feature>
<protein>
    <submittedName>
        <fullName evidence="1">Uncharacterized protein</fullName>
    </submittedName>
</protein>
<dbReference type="EMBL" id="HACG01039865">
    <property type="protein sequence ID" value="CEK86730.1"/>
    <property type="molecule type" value="Transcribed_RNA"/>
</dbReference>
<gene>
    <name evidence="1" type="primary">ORF155413</name>
</gene>
<proteinExistence type="predicted"/>
<sequence>KYDSNRRFKKMNKLHHWRLSLKDEGGLGIISYARKGIGQDSSLMDSGWEKKDWKFKGNVKKKGEKRVERWQETMKRMMSKRQ</sequence>
<reference evidence="1" key="1">
    <citation type="submission" date="2014-12" db="EMBL/GenBank/DDBJ databases">
        <title>Insight into the proteome of Arion vulgaris.</title>
        <authorList>
            <person name="Aradska J."/>
            <person name="Bulat T."/>
            <person name="Smidak R."/>
            <person name="Sarate P."/>
            <person name="Gangsoo J."/>
            <person name="Sialana F."/>
            <person name="Bilban M."/>
            <person name="Lubec G."/>
        </authorList>
    </citation>
    <scope>NUCLEOTIDE SEQUENCE</scope>
    <source>
        <tissue evidence="1">Skin</tissue>
    </source>
</reference>
<name>A0A0B7B3M1_9EUPU</name>
<accession>A0A0B7B3M1</accession>
<dbReference type="AlphaFoldDB" id="A0A0B7B3M1"/>